<evidence type="ECO:0000256" key="1">
    <source>
        <dbReference type="ARBA" id="ARBA00023015"/>
    </source>
</evidence>
<dbReference type="InterPro" id="IPR036388">
    <property type="entry name" value="WH-like_DNA-bd_sf"/>
</dbReference>
<dbReference type="Gene3D" id="3.30.450.40">
    <property type="match status" value="1"/>
</dbReference>
<sequence>MEKDQACQSASPCARPKLVGALSAGLAILRHLGDPDARAGVSRIARDLGLNPSTCFNLLRTLVHEGMVSFDPGTKTYALALGVVELAKGALEQASYARFMRPHLEAVSARHGVTATLWQRAAADRMVLVDRSESDATMRVHMQVGQRLPLYVAAFGRCMAAHSGLSRQALREVFRGLRWEQAPSFEAWLRSVRQARDGGYAVDAGHFVRGATTVSSVVLDAAGAPIMALSAVGFAAQLGAAQVAALGEDLAERAATVGRALAGRGAGERGR</sequence>
<dbReference type="InterPro" id="IPR029016">
    <property type="entry name" value="GAF-like_dom_sf"/>
</dbReference>
<evidence type="ECO:0000256" key="2">
    <source>
        <dbReference type="ARBA" id="ARBA00023125"/>
    </source>
</evidence>
<dbReference type="InterPro" id="IPR014757">
    <property type="entry name" value="Tscrpt_reg_IclR_C"/>
</dbReference>
<dbReference type="SUPFAM" id="SSF46785">
    <property type="entry name" value="Winged helix' DNA-binding domain"/>
    <property type="match status" value="1"/>
</dbReference>
<organism evidence="6 7">
    <name type="scientific">Quisquiliibacterium transsilvanicum</name>
    <dbReference type="NCBI Taxonomy" id="1549638"/>
    <lineage>
        <taxon>Bacteria</taxon>
        <taxon>Pseudomonadati</taxon>
        <taxon>Pseudomonadota</taxon>
        <taxon>Betaproteobacteria</taxon>
        <taxon>Burkholderiales</taxon>
        <taxon>Burkholderiaceae</taxon>
        <taxon>Quisquiliibacterium</taxon>
    </lineage>
</organism>
<feature type="domain" description="HTH iclR-type" evidence="4">
    <location>
        <begin position="19"/>
        <end position="81"/>
    </location>
</feature>
<dbReference type="InterPro" id="IPR005471">
    <property type="entry name" value="Tscrpt_reg_IclR_N"/>
</dbReference>
<evidence type="ECO:0000313" key="6">
    <source>
        <dbReference type="EMBL" id="MBB5272142.1"/>
    </source>
</evidence>
<keyword evidence="3" id="KW-0804">Transcription</keyword>
<evidence type="ECO:0000259" key="5">
    <source>
        <dbReference type="PROSITE" id="PS51078"/>
    </source>
</evidence>
<feature type="domain" description="IclR-ED" evidence="5">
    <location>
        <begin position="82"/>
        <end position="263"/>
    </location>
</feature>
<dbReference type="EMBL" id="JACHGB010000004">
    <property type="protein sequence ID" value="MBB5272142.1"/>
    <property type="molecule type" value="Genomic_DNA"/>
</dbReference>
<dbReference type="SMART" id="SM00346">
    <property type="entry name" value="HTH_ICLR"/>
    <property type="match status" value="1"/>
</dbReference>
<dbReference type="GO" id="GO:0045892">
    <property type="term" value="P:negative regulation of DNA-templated transcription"/>
    <property type="evidence" value="ECO:0007669"/>
    <property type="project" value="TreeGrafter"/>
</dbReference>
<dbReference type="InterPro" id="IPR036390">
    <property type="entry name" value="WH_DNA-bd_sf"/>
</dbReference>
<keyword evidence="2 6" id="KW-0238">DNA-binding</keyword>
<dbReference type="RefSeq" id="WP_183967268.1">
    <property type="nucleotide sequence ID" value="NZ_BAABEW010000002.1"/>
</dbReference>
<gene>
    <name evidence="6" type="ORF">HNQ70_002156</name>
</gene>
<dbReference type="PANTHER" id="PTHR30136">
    <property type="entry name" value="HELIX-TURN-HELIX TRANSCRIPTIONAL REGULATOR, ICLR FAMILY"/>
    <property type="match status" value="1"/>
</dbReference>
<dbReference type="Pfam" id="PF01614">
    <property type="entry name" value="IclR_C"/>
    <property type="match status" value="1"/>
</dbReference>
<evidence type="ECO:0000313" key="7">
    <source>
        <dbReference type="Proteomes" id="UP000532440"/>
    </source>
</evidence>
<comment type="caution">
    <text evidence="6">The sequence shown here is derived from an EMBL/GenBank/DDBJ whole genome shotgun (WGS) entry which is preliminary data.</text>
</comment>
<dbReference type="Proteomes" id="UP000532440">
    <property type="component" value="Unassembled WGS sequence"/>
</dbReference>
<dbReference type="Pfam" id="PF09339">
    <property type="entry name" value="HTH_IclR"/>
    <property type="match status" value="1"/>
</dbReference>
<keyword evidence="1" id="KW-0805">Transcription regulation</keyword>
<keyword evidence="7" id="KW-1185">Reference proteome</keyword>
<proteinExistence type="predicted"/>
<dbReference type="AlphaFoldDB" id="A0A7W8M8Z4"/>
<dbReference type="Gene3D" id="1.10.10.10">
    <property type="entry name" value="Winged helix-like DNA-binding domain superfamily/Winged helix DNA-binding domain"/>
    <property type="match status" value="1"/>
</dbReference>
<protein>
    <submittedName>
        <fullName evidence="6">DNA-binding IclR family transcriptional regulator</fullName>
    </submittedName>
</protein>
<dbReference type="PANTHER" id="PTHR30136:SF24">
    <property type="entry name" value="HTH-TYPE TRANSCRIPTIONAL REPRESSOR ALLR"/>
    <property type="match status" value="1"/>
</dbReference>
<dbReference type="InterPro" id="IPR050707">
    <property type="entry name" value="HTH_MetabolicPath_Reg"/>
</dbReference>
<accession>A0A7W8M8Z4</accession>
<reference evidence="6 7" key="1">
    <citation type="submission" date="2020-08" db="EMBL/GenBank/DDBJ databases">
        <title>Genomic Encyclopedia of Type Strains, Phase IV (KMG-IV): sequencing the most valuable type-strain genomes for metagenomic binning, comparative biology and taxonomic classification.</title>
        <authorList>
            <person name="Goeker M."/>
        </authorList>
    </citation>
    <scope>NUCLEOTIDE SEQUENCE [LARGE SCALE GENOMIC DNA]</scope>
    <source>
        <strain evidence="6 7">DSM 29781</strain>
    </source>
</reference>
<dbReference type="SUPFAM" id="SSF55781">
    <property type="entry name" value="GAF domain-like"/>
    <property type="match status" value="1"/>
</dbReference>
<dbReference type="PROSITE" id="PS51077">
    <property type="entry name" value="HTH_ICLR"/>
    <property type="match status" value="1"/>
</dbReference>
<dbReference type="GO" id="GO:0003700">
    <property type="term" value="F:DNA-binding transcription factor activity"/>
    <property type="evidence" value="ECO:0007669"/>
    <property type="project" value="TreeGrafter"/>
</dbReference>
<evidence type="ECO:0000256" key="3">
    <source>
        <dbReference type="ARBA" id="ARBA00023163"/>
    </source>
</evidence>
<name>A0A7W8M8Z4_9BURK</name>
<evidence type="ECO:0000259" key="4">
    <source>
        <dbReference type="PROSITE" id="PS51077"/>
    </source>
</evidence>
<dbReference type="GO" id="GO:0003677">
    <property type="term" value="F:DNA binding"/>
    <property type="evidence" value="ECO:0007669"/>
    <property type="project" value="UniProtKB-KW"/>
</dbReference>
<dbReference type="PROSITE" id="PS51078">
    <property type="entry name" value="ICLR_ED"/>
    <property type="match status" value="1"/>
</dbReference>